<evidence type="ECO:0000259" key="1">
    <source>
        <dbReference type="PROSITE" id="PS50041"/>
    </source>
</evidence>
<comment type="caution">
    <text evidence="2">The sequence shown here is derived from an EMBL/GenBank/DDBJ whole genome shotgun (WGS) entry which is preliminary data.</text>
</comment>
<proteinExistence type="predicted"/>
<dbReference type="AlphaFoldDB" id="A0AA89BXQ1"/>
<sequence length="52" mass="5957">MLPVNVTDWNIGEPNNSIRDEDCVDIAPTTGKWADILCDRQSKFICEKNIYN</sequence>
<dbReference type="InterPro" id="IPR016187">
    <property type="entry name" value="CTDL_fold"/>
</dbReference>
<name>A0AA89BXQ1_PINIB</name>
<accession>A0AA89BXQ1</accession>
<dbReference type="EMBL" id="VSWD01000012">
    <property type="protein sequence ID" value="KAK3086535.1"/>
    <property type="molecule type" value="Genomic_DNA"/>
</dbReference>
<keyword evidence="3" id="KW-1185">Reference proteome</keyword>
<dbReference type="InterPro" id="IPR001304">
    <property type="entry name" value="C-type_lectin-like"/>
</dbReference>
<dbReference type="InterPro" id="IPR016186">
    <property type="entry name" value="C-type_lectin-like/link_sf"/>
</dbReference>
<reference evidence="2" key="1">
    <citation type="submission" date="2019-08" db="EMBL/GenBank/DDBJ databases">
        <title>The improved chromosome-level genome for the pearl oyster Pinctada fucata martensii using PacBio sequencing and Hi-C.</title>
        <authorList>
            <person name="Zheng Z."/>
        </authorList>
    </citation>
    <scope>NUCLEOTIDE SEQUENCE</scope>
    <source>
        <strain evidence="2">ZZ-2019</strain>
        <tissue evidence="2">Adductor muscle</tissue>
    </source>
</reference>
<evidence type="ECO:0000313" key="2">
    <source>
        <dbReference type="EMBL" id="KAK3086535.1"/>
    </source>
</evidence>
<dbReference type="Proteomes" id="UP001186944">
    <property type="component" value="Unassembled WGS sequence"/>
</dbReference>
<dbReference type="PROSITE" id="PS50041">
    <property type="entry name" value="C_TYPE_LECTIN_2"/>
    <property type="match status" value="1"/>
</dbReference>
<gene>
    <name evidence="2" type="ORF">FSP39_019849</name>
</gene>
<protein>
    <recommendedName>
        <fullName evidence="1">C-type lectin domain-containing protein</fullName>
    </recommendedName>
</protein>
<feature type="domain" description="C-type lectin" evidence="1">
    <location>
        <begin position="1"/>
        <end position="47"/>
    </location>
</feature>
<dbReference type="Gene3D" id="3.10.100.10">
    <property type="entry name" value="Mannose-Binding Protein A, subunit A"/>
    <property type="match status" value="1"/>
</dbReference>
<dbReference type="SUPFAM" id="SSF56436">
    <property type="entry name" value="C-type lectin-like"/>
    <property type="match status" value="1"/>
</dbReference>
<evidence type="ECO:0000313" key="3">
    <source>
        <dbReference type="Proteomes" id="UP001186944"/>
    </source>
</evidence>
<organism evidence="2 3">
    <name type="scientific">Pinctada imbricata</name>
    <name type="common">Atlantic pearl-oyster</name>
    <name type="synonym">Pinctada martensii</name>
    <dbReference type="NCBI Taxonomy" id="66713"/>
    <lineage>
        <taxon>Eukaryota</taxon>
        <taxon>Metazoa</taxon>
        <taxon>Spiralia</taxon>
        <taxon>Lophotrochozoa</taxon>
        <taxon>Mollusca</taxon>
        <taxon>Bivalvia</taxon>
        <taxon>Autobranchia</taxon>
        <taxon>Pteriomorphia</taxon>
        <taxon>Pterioida</taxon>
        <taxon>Pterioidea</taxon>
        <taxon>Pteriidae</taxon>
        <taxon>Pinctada</taxon>
    </lineage>
</organism>
<dbReference type="Pfam" id="PF00059">
    <property type="entry name" value="Lectin_C"/>
    <property type="match status" value="1"/>
</dbReference>